<comment type="caution">
    <text evidence="1">The sequence shown here is derived from an EMBL/GenBank/DDBJ whole genome shotgun (WGS) entry which is preliminary data.</text>
</comment>
<proteinExistence type="predicted"/>
<feature type="non-terminal residue" evidence="1">
    <location>
        <position position="1"/>
    </location>
</feature>
<organism evidence="1 2">
    <name type="scientific">Xenoophorus captivus</name>
    <dbReference type="NCBI Taxonomy" id="1517983"/>
    <lineage>
        <taxon>Eukaryota</taxon>
        <taxon>Metazoa</taxon>
        <taxon>Chordata</taxon>
        <taxon>Craniata</taxon>
        <taxon>Vertebrata</taxon>
        <taxon>Euteleostomi</taxon>
        <taxon>Actinopterygii</taxon>
        <taxon>Neopterygii</taxon>
        <taxon>Teleostei</taxon>
        <taxon>Neoteleostei</taxon>
        <taxon>Acanthomorphata</taxon>
        <taxon>Ovalentaria</taxon>
        <taxon>Atherinomorphae</taxon>
        <taxon>Cyprinodontiformes</taxon>
        <taxon>Goodeidae</taxon>
        <taxon>Xenoophorus</taxon>
    </lineage>
</organism>
<reference evidence="1 2" key="1">
    <citation type="submission" date="2021-06" db="EMBL/GenBank/DDBJ databases">
        <authorList>
            <person name="Palmer J.M."/>
        </authorList>
    </citation>
    <scope>NUCLEOTIDE SEQUENCE [LARGE SCALE GENOMIC DNA]</scope>
    <source>
        <strain evidence="1 2">XC_2019</strain>
        <tissue evidence="1">Muscle</tissue>
    </source>
</reference>
<gene>
    <name evidence="1" type="primary">BTBD11A_5</name>
    <name evidence="1" type="ORF">XENOCAPTIV_022514</name>
</gene>
<sequence length="122" mass="14110">VPWTLHTWLESLRTCFIQNRRPLIQGLLKDFSCIQEDEYTEELITHGLPLMFQILRTSKNEVISQQLSVIFTQCYGPFPIPKLTEIKKKQTSRLGKSAQNLELTTLLYLKSSLITWSAPVES</sequence>
<evidence type="ECO:0000313" key="1">
    <source>
        <dbReference type="EMBL" id="MEQ2216796.1"/>
    </source>
</evidence>
<dbReference type="Proteomes" id="UP001434883">
    <property type="component" value="Unassembled WGS sequence"/>
</dbReference>
<protein>
    <submittedName>
        <fullName evidence="1">Ankyrin repeat and BTB/POZ domain-containing protein BTBD11-A</fullName>
    </submittedName>
</protein>
<accession>A0ABV0S8S0</accession>
<dbReference type="InterPro" id="IPR052089">
    <property type="entry name" value="Ankyrin-BTB/POZ_domain"/>
</dbReference>
<dbReference type="PANTHER" id="PTHR46071:SF4">
    <property type="entry name" value="ANKYRIN REPEAT AND BTB_POZ DOMAIN-CONTAINING PROTEIN 3-A-RELATED"/>
    <property type="match status" value="1"/>
</dbReference>
<name>A0ABV0S8S0_9TELE</name>
<evidence type="ECO:0000313" key="2">
    <source>
        <dbReference type="Proteomes" id="UP001434883"/>
    </source>
</evidence>
<keyword evidence="2" id="KW-1185">Reference proteome</keyword>
<dbReference type="EMBL" id="JAHRIN010072251">
    <property type="protein sequence ID" value="MEQ2216796.1"/>
    <property type="molecule type" value="Genomic_DNA"/>
</dbReference>
<dbReference type="PANTHER" id="PTHR46071">
    <property type="entry name" value="ANKYRIN REPEAT AND BTB/POZ DOMAIN-CONTAINING"/>
    <property type="match status" value="1"/>
</dbReference>